<sequence>MGWGAALELRLAAAAFVRSLAHPDRFQGGSMLLLTAILPLDDRSGIASEKKTPSIPRRVAEIISCIWAHQADQPSSHMSVVPALHAELERARTQVNYLMQEQRNRDGVHHLIKCFAKEKMSWKRSSSSHQPSSHMLDRHGKQTSPWNADEFDTNRRQSGERMDDEIGKKNGGMKRWIEERDCHERE</sequence>
<feature type="compositionally biased region" description="Low complexity" evidence="1">
    <location>
        <begin position="123"/>
        <end position="133"/>
    </location>
</feature>
<evidence type="ECO:0000256" key="1">
    <source>
        <dbReference type="SAM" id="MobiDB-lite"/>
    </source>
</evidence>
<reference evidence="2" key="2">
    <citation type="submission" date="2020-08" db="EMBL/GenBank/DDBJ databases">
        <title>Plant Genome Project.</title>
        <authorList>
            <person name="Zhang R.-G."/>
        </authorList>
    </citation>
    <scope>NUCLEOTIDE SEQUENCE</scope>
    <source>
        <strain evidence="2">Huo1</strain>
        <tissue evidence="2">Leaf</tissue>
    </source>
</reference>
<protein>
    <submittedName>
        <fullName evidence="2">Uncharacterized protein</fullName>
    </submittedName>
</protein>
<dbReference type="Proteomes" id="UP000298416">
    <property type="component" value="Unassembled WGS sequence"/>
</dbReference>
<feature type="region of interest" description="Disordered" evidence="1">
    <location>
        <begin position="123"/>
        <end position="186"/>
    </location>
</feature>
<evidence type="ECO:0000313" key="3">
    <source>
        <dbReference type="Proteomes" id="UP000298416"/>
    </source>
</evidence>
<comment type="caution">
    <text evidence="2">The sequence shown here is derived from an EMBL/GenBank/DDBJ whole genome shotgun (WGS) entry which is preliminary data.</text>
</comment>
<gene>
    <name evidence="2" type="ORF">SASPL_128066</name>
</gene>
<dbReference type="EMBL" id="PNBA02000010">
    <property type="protein sequence ID" value="KAG6410019.1"/>
    <property type="molecule type" value="Genomic_DNA"/>
</dbReference>
<dbReference type="PANTHER" id="PTHR31071">
    <property type="entry name" value="GB|AAF24581.1"/>
    <property type="match status" value="1"/>
</dbReference>
<proteinExistence type="predicted"/>
<name>A0A8X8XCC8_SALSN</name>
<reference evidence="2" key="1">
    <citation type="submission" date="2018-01" db="EMBL/GenBank/DDBJ databases">
        <authorList>
            <person name="Mao J.F."/>
        </authorList>
    </citation>
    <scope>NUCLEOTIDE SEQUENCE</scope>
    <source>
        <strain evidence="2">Huo1</strain>
        <tissue evidence="2">Leaf</tissue>
    </source>
</reference>
<accession>A0A8X8XCC8</accession>
<dbReference type="PANTHER" id="PTHR31071:SF7">
    <property type="entry name" value="OS04G0382800 PROTEIN"/>
    <property type="match status" value="1"/>
</dbReference>
<keyword evidence="3" id="KW-1185">Reference proteome</keyword>
<organism evidence="2">
    <name type="scientific">Salvia splendens</name>
    <name type="common">Scarlet sage</name>
    <dbReference type="NCBI Taxonomy" id="180675"/>
    <lineage>
        <taxon>Eukaryota</taxon>
        <taxon>Viridiplantae</taxon>
        <taxon>Streptophyta</taxon>
        <taxon>Embryophyta</taxon>
        <taxon>Tracheophyta</taxon>
        <taxon>Spermatophyta</taxon>
        <taxon>Magnoliopsida</taxon>
        <taxon>eudicotyledons</taxon>
        <taxon>Gunneridae</taxon>
        <taxon>Pentapetalae</taxon>
        <taxon>asterids</taxon>
        <taxon>lamiids</taxon>
        <taxon>Lamiales</taxon>
        <taxon>Lamiaceae</taxon>
        <taxon>Nepetoideae</taxon>
        <taxon>Mentheae</taxon>
        <taxon>Salviinae</taxon>
        <taxon>Salvia</taxon>
        <taxon>Salvia subgen. Calosphace</taxon>
        <taxon>core Calosphace</taxon>
    </lineage>
</organism>
<evidence type="ECO:0000313" key="2">
    <source>
        <dbReference type="EMBL" id="KAG6410019.1"/>
    </source>
</evidence>
<dbReference type="InterPro" id="IPR043424">
    <property type="entry name" value="BLT-like"/>
</dbReference>
<feature type="compositionally biased region" description="Basic and acidic residues" evidence="1">
    <location>
        <begin position="175"/>
        <end position="186"/>
    </location>
</feature>
<feature type="compositionally biased region" description="Basic and acidic residues" evidence="1">
    <location>
        <begin position="152"/>
        <end position="168"/>
    </location>
</feature>
<dbReference type="AlphaFoldDB" id="A0A8X8XCC8"/>